<keyword evidence="3" id="KW-0238">DNA-binding</keyword>
<dbReference type="InterPro" id="IPR004509">
    <property type="entry name" value="Competence_ComEA_HhH"/>
</dbReference>
<gene>
    <name evidence="3" type="ORF">F0A16_03860</name>
</gene>
<sequence length="87" mass="9166">MKTLIHAALFSLLSFTTLPVLAQDTPVNINEASVEILTTLPGIGAVKAQAIVDDRKANGDYKSLEDLTRVDGIGEATVANLSENATL</sequence>
<dbReference type="Pfam" id="PF12836">
    <property type="entry name" value="HHH_3"/>
    <property type="match status" value="1"/>
</dbReference>
<feature type="domain" description="Helix-hairpin-helix DNA-binding motif class 1" evidence="2">
    <location>
        <begin position="35"/>
        <end position="54"/>
    </location>
</feature>
<feature type="signal peptide" evidence="1">
    <location>
        <begin position="1"/>
        <end position="22"/>
    </location>
</feature>
<dbReference type="EMBL" id="VTPX01000001">
    <property type="protein sequence ID" value="KAA0020921.1"/>
    <property type="molecule type" value="Genomic_DNA"/>
</dbReference>
<dbReference type="GO" id="GO:0015627">
    <property type="term" value="C:type II protein secretion system complex"/>
    <property type="evidence" value="ECO:0007669"/>
    <property type="project" value="TreeGrafter"/>
</dbReference>
<accession>A0A640WK50</accession>
<reference evidence="3 4" key="1">
    <citation type="submission" date="2019-08" db="EMBL/GenBank/DDBJ databases">
        <title>Bioinformatics analysis of the strain L3 and L5.</title>
        <authorList>
            <person name="Li X."/>
        </authorList>
    </citation>
    <scope>NUCLEOTIDE SEQUENCE [LARGE SCALE GENOMIC DNA]</scope>
    <source>
        <strain evidence="3 4">L3</strain>
    </source>
</reference>
<dbReference type="InterPro" id="IPR003583">
    <property type="entry name" value="Hlx-hairpin-Hlx_DNA-bd_motif"/>
</dbReference>
<comment type="caution">
    <text evidence="3">The sequence shown here is derived from an EMBL/GenBank/DDBJ whole genome shotgun (WGS) entry which is preliminary data.</text>
</comment>
<name>A0A640WK50_9GAMM</name>
<dbReference type="GO" id="GO:0006281">
    <property type="term" value="P:DNA repair"/>
    <property type="evidence" value="ECO:0007669"/>
    <property type="project" value="InterPro"/>
</dbReference>
<dbReference type="RefSeq" id="WP_149434032.1">
    <property type="nucleotide sequence ID" value="NZ_VTPX01000001.1"/>
</dbReference>
<dbReference type="SUPFAM" id="SSF47781">
    <property type="entry name" value="RuvA domain 2-like"/>
    <property type="match status" value="1"/>
</dbReference>
<feature type="chain" id="PRO_5024812258" evidence="1">
    <location>
        <begin position="23"/>
        <end position="87"/>
    </location>
</feature>
<evidence type="ECO:0000259" key="2">
    <source>
        <dbReference type="SMART" id="SM00278"/>
    </source>
</evidence>
<dbReference type="NCBIfam" id="TIGR00426">
    <property type="entry name" value="competence protein ComEA helix-hairpin-helix repeat region"/>
    <property type="match status" value="1"/>
</dbReference>
<dbReference type="Proteomes" id="UP000466024">
    <property type="component" value="Unassembled WGS sequence"/>
</dbReference>
<dbReference type="GO" id="GO:0015628">
    <property type="term" value="P:protein secretion by the type II secretion system"/>
    <property type="evidence" value="ECO:0007669"/>
    <property type="project" value="TreeGrafter"/>
</dbReference>
<dbReference type="SMART" id="SM00278">
    <property type="entry name" value="HhH1"/>
    <property type="match status" value="2"/>
</dbReference>
<dbReference type="PANTHER" id="PTHR21180:SF32">
    <property type="entry name" value="ENDONUCLEASE_EXONUCLEASE_PHOSPHATASE FAMILY DOMAIN-CONTAINING PROTEIN 1"/>
    <property type="match status" value="1"/>
</dbReference>
<dbReference type="GO" id="GO:0003677">
    <property type="term" value="F:DNA binding"/>
    <property type="evidence" value="ECO:0007669"/>
    <property type="project" value="UniProtKB-KW"/>
</dbReference>
<dbReference type="InterPro" id="IPR051675">
    <property type="entry name" value="Endo/Exo/Phosphatase_dom_1"/>
</dbReference>
<dbReference type="Gene3D" id="1.10.150.320">
    <property type="entry name" value="Photosystem II 12 kDa extrinsic protein"/>
    <property type="match status" value="1"/>
</dbReference>
<evidence type="ECO:0000256" key="1">
    <source>
        <dbReference type="SAM" id="SignalP"/>
    </source>
</evidence>
<organism evidence="3 4">
    <name type="scientific">Salinicola corii</name>
    <dbReference type="NCBI Taxonomy" id="2606937"/>
    <lineage>
        <taxon>Bacteria</taxon>
        <taxon>Pseudomonadati</taxon>
        <taxon>Pseudomonadota</taxon>
        <taxon>Gammaproteobacteria</taxon>
        <taxon>Oceanospirillales</taxon>
        <taxon>Halomonadaceae</taxon>
        <taxon>Salinicola</taxon>
    </lineage>
</organism>
<dbReference type="PANTHER" id="PTHR21180">
    <property type="entry name" value="ENDONUCLEASE/EXONUCLEASE/PHOSPHATASE FAMILY DOMAIN-CONTAINING PROTEIN 1"/>
    <property type="match status" value="1"/>
</dbReference>
<dbReference type="AlphaFoldDB" id="A0A640WK50"/>
<feature type="domain" description="Helix-hairpin-helix DNA-binding motif class 1" evidence="2">
    <location>
        <begin position="65"/>
        <end position="84"/>
    </location>
</feature>
<dbReference type="InterPro" id="IPR010994">
    <property type="entry name" value="RuvA_2-like"/>
</dbReference>
<keyword evidence="4" id="KW-1185">Reference proteome</keyword>
<keyword evidence="1" id="KW-0732">Signal</keyword>
<proteinExistence type="predicted"/>
<evidence type="ECO:0000313" key="3">
    <source>
        <dbReference type="EMBL" id="KAA0020921.1"/>
    </source>
</evidence>
<protein>
    <submittedName>
        <fullName evidence="3">ComEA family DNA-binding protein</fullName>
    </submittedName>
</protein>
<evidence type="ECO:0000313" key="4">
    <source>
        <dbReference type="Proteomes" id="UP000466024"/>
    </source>
</evidence>